<name>I4LZR0_GARVA</name>
<dbReference type="Proteomes" id="UP000032875">
    <property type="component" value="Unassembled WGS sequence"/>
</dbReference>
<reference evidence="1 2" key="1">
    <citation type="journal article" date="2012" name="J. Bacteriol.">
        <title>Comparative Genomic Analyses of 17 Clinical Isolates of Gardnerella vaginalis Provide Evidence of Multiple Genetically Isolated Clades Consistent with Subspeciation into Genovars.</title>
        <authorList>
            <person name="Ahmed A."/>
            <person name="Earl J."/>
            <person name="Retchless A."/>
            <person name="Hillier S."/>
            <person name="Rabe L."/>
            <person name="Cherpes T."/>
            <person name="Powell E."/>
            <person name="Janto B."/>
            <person name="Eutsey R."/>
            <person name="Hiller N.L."/>
            <person name="Boissy R."/>
            <person name="Dahlgreen M."/>
            <person name="Hall B."/>
            <person name="Costerton J."/>
            <person name="Post J.C."/>
            <person name="Hu F."/>
            <person name="Ehrlich G."/>
        </authorList>
    </citation>
    <scope>NUCLEOTIDE SEQUENCE [LARGE SCALE GENOMIC DNA]</scope>
    <source>
        <strain evidence="1 2">1500E</strain>
    </source>
</reference>
<evidence type="ECO:0000313" key="2">
    <source>
        <dbReference type="Proteomes" id="UP000032875"/>
    </source>
</evidence>
<evidence type="ECO:0000313" key="1">
    <source>
        <dbReference type="EMBL" id="EIK82450.1"/>
    </source>
</evidence>
<protein>
    <submittedName>
        <fullName evidence="1">Uncharacterized protein</fullName>
    </submittedName>
</protein>
<proteinExistence type="predicted"/>
<dbReference type="AlphaFoldDB" id="I4LZR0"/>
<dbReference type="EMBL" id="ADES01000014">
    <property type="protein sequence ID" value="EIK82450.1"/>
    <property type="molecule type" value="Genomic_DNA"/>
</dbReference>
<gene>
    <name evidence="1" type="ORF">CGSMWGv1500E_04566</name>
</gene>
<comment type="caution">
    <text evidence="1">The sequence shown here is derived from an EMBL/GenBank/DDBJ whole genome shotgun (WGS) entry which is preliminary data.</text>
</comment>
<sequence length="107" mass="11766">MIDLRSACIPAPPVGSVPATLKTRGMIGFDCCVCDCGSDCVYCESCCLPDTCVILLLYARIDLPERLKRSARMHFNAETRLSWKSSGLPTRVSQASVIKRERIVNNA</sequence>
<dbReference type="PATRIC" id="fig|698957.3.peg.890"/>
<accession>I4LZR0</accession>
<organism evidence="1 2">
    <name type="scientific">Gardnerella vaginalis 1500E</name>
    <dbReference type="NCBI Taxonomy" id="698957"/>
    <lineage>
        <taxon>Bacteria</taxon>
        <taxon>Bacillati</taxon>
        <taxon>Actinomycetota</taxon>
        <taxon>Actinomycetes</taxon>
        <taxon>Bifidobacteriales</taxon>
        <taxon>Bifidobacteriaceae</taxon>
        <taxon>Gardnerella</taxon>
    </lineage>
</organism>